<reference evidence="1 2" key="1">
    <citation type="journal article" date="2019" name="Commun. Biol.">
        <title>The bagworm genome reveals a unique fibroin gene that provides high tensile strength.</title>
        <authorList>
            <person name="Kono N."/>
            <person name="Nakamura H."/>
            <person name="Ohtoshi R."/>
            <person name="Tomita M."/>
            <person name="Numata K."/>
            <person name="Arakawa K."/>
        </authorList>
    </citation>
    <scope>NUCLEOTIDE SEQUENCE [LARGE SCALE GENOMIC DNA]</scope>
</reference>
<name>A0A4C1V9C3_EUMVA</name>
<accession>A0A4C1V9C3</accession>
<protein>
    <submittedName>
        <fullName evidence="1">Uncharacterized protein</fullName>
    </submittedName>
</protein>
<comment type="caution">
    <text evidence="1">The sequence shown here is derived from an EMBL/GenBank/DDBJ whole genome shotgun (WGS) entry which is preliminary data.</text>
</comment>
<evidence type="ECO:0000313" key="2">
    <source>
        <dbReference type="Proteomes" id="UP000299102"/>
    </source>
</evidence>
<dbReference type="EMBL" id="BGZK01000297">
    <property type="protein sequence ID" value="GBP35002.1"/>
    <property type="molecule type" value="Genomic_DNA"/>
</dbReference>
<proteinExistence type="predicted"/>
<dbReference type="AlphaFoldDB" id="A0A4C1V9C3"/>
<gene>
    <name evidence="1" type="ORF">EVAR_28467_1</name>
</gene>
<organism evidence="1 2">
    <name type="scientific">Eumeta variegata</name>
    <name type="common">Bagworm moth</name>
    <name type="synonym">Eumeta japonica</name>
    <dbReference type="NCBI Taxonomy" id="151549"/>
    <lineage>
        <taxon>Eukaryota</taxon>
        <taxon>Metazoa</taxon>
        <taxon>Ecdysozoa</taxon>
        <taxon>Arthropoda</taxon>
        <taxon>Hexapoda</taxon>
        <taxon>Insecta</taxon>
        <taxon>Pterygota</taxon>
        <taxon>Neoptera</taxon>
        <taxon>Endopterygota</taxon>
        <taxon>Lepidoptera</taxon>
        <taxon>Glossata</taxon>
        <taxon>Ditrysia</taxon>
        <taxon>Tineoidea</taxon>
        <taxon>Psychidae</taxon>
        <taxon>Oiketicinae</taxon>
        <taxon>Eumeta</taxon>
    </lineage>
</organism>
<sequence length="74" mass="8365">MLLEAKAALAVLGGRARLECYRSLAQRPHRRIFCIYSICSGFVKIGILSGSRIQIESTARSEIESRNRENPERD</sequence>
<keyword evidence="2" id="KW-1185">Reference proteome</keyword>
<dbReference type="Proteomes" id="UP000299102">
    <property type="component" value="Unassembled WGS sequence"/>
</dbReference>
<evidence type="ECO:0000313" key="1">
    <source>
        <dbReference type="EMBL" id="GBP35002.1"/>
    </source>
</evidence>